<evidence type="ECO:0000313" key="2">
    <source>
        <dbReference type="Proteomes" id="UP000652761"/>
    </source>
</evidence>
<dbReference type="Proteomes" id="UP000652761">
    <property type="component" value="Unassembled WGS sequence"/>
</dbReference>
<gene>
    <name evidence="1" type="ORF">Taro_021616</name>
</gene>
<dbReference type="AlphaFoldDB" id="A0A843VC17"/>
<protein>
    <submittedName>
        <fullName evidence="1">Uncharacterized protein</fullName>
    </submittedName>
</protein>
<name>A0A843VC17_COLES</name>
<reference evidence="1" key="1">
    <citation type="submission" date="2017-07" db="EMBL/GenBank/DDBJ databases">
        <title>Taro Niue Genome Assembly and Annotation.</title>
        <authorList>
            <person name="Atibalentja N."/>
            <person name="Keating K."/>
            <person name="Fields C.J."/>
        </authorList>
    </citation>
    <scope>NUCLEOTIDE SEQUENCE</scope>
    <source>
        <strain evidence="1">Niue_2</strain>
        <tissue evidence="1">Leaf</tissue>
    </source>
</reference>
<dbReference type="EMBL" id="NMUH01001113">
    <property type="protein sequence ID" value="MQL89049.1"/>
    <property type="molecule type" value="Genomic_DNA"/>
</dbReference>
<proteinExistence type="predicted"/>
<comment type="caution">
    <text evidence="1">The sequence shown here is derived from an EMBL/GenBank/DDBJ whole genome shotgun (WGS) entry which is preliminary data.</text>
</comment>
<organism evidence="1 2">
    <name type="scientific">Colocasia esculenta</name>
    <name type="common">Wild taro</name>
    <name type="synonym">Arum esculentum</name>
    <dbReference type="NCBI Taxonomy" id="4460"/>
    <lineage>
        <taxon>Eukaryota</taxon>
        <taxon>Viridiplantae</taxon>
        <taxon>Streptophyta</taxon>
        <taxon>Embryophyta</taxon>
        <taxon>Tracheophyta</taxon>
        <taxon>Spermatophyta</taxon>
        <taxon>Magnoliopsida</taxon>
        <taxon>Liliopsida</taxon>
        <taxon>Araceae</taxon>
        <taxon>Aroideae</taxon>
        <taxon>Colocasieae</taxon>
        <taxon>Colocasia</taxon>
    </lineage>
</organism>
<evidence type="ECO:0000313" key="1">
    <source>
        <dbReference type="EMBL" id="MQL89049.1"/>
    </source>
</evidence>
<sequence>MWPFISQKLCGFRSGNSSISSGPGFGNLPPTVSLDSYLLRRTGVTGTSIPKEDMVRSDSERKE</sequence>
<keyword evidence="2" id="KW-1185">Reference proteome</keyword>
<accession>A0A843VC17</accession>